<dbReference type="InterPro" id="IPR023214">
    <property type="entry name" value="HAD_sf"/>
</dbReference>
<dbReference type="Gene3D" id="1.10.150.520">
    <property type="match status" value="1"/>
</dbReference>
<dbReference type="SUPFAM" id="SSF56784">
    <property type="entry name" value="HAD-like"/>
    <property type="match status" value="1"/>
</dbReference>
<dbReference type="Proteomes" id="UP001300012">
    <property type="component" value="Unassembled WGS sequence"/>
</dbReference>
<evidence type="ECO:0000313" key="3">
    <source>
        <dbReference type="Proteomes" id="UP001300012"/>
    </source>
</evidence>
<dbReference type="PRINTS" id="PR00413">
    <property type="entry name" value="HADHALOGNASE"/>
</dbReference>
<dbReference type="EMBL" id="JANQBD010000012">
    <property type="protein sequence ID" value="MCR8633079.1"/>
    <property type="molecule type" value="Genomic_DNA"/>
</dbReference>
<dbReference type="InterPro" id="IPR036412">
    <property type="entry name" value="HAD-like_sf"/>
</dbReference>
<dbReference type="Pfam" id="PF00702">
    <property type="entry name" value="Hydrolase"/>
    <property type="match status" value="1"/>
</dbReference>
<sequence length="221" mass="25858">MKTKAIFFDLFETLITEFSDGRRISNRSYNYMELLGLAAEEFKKEWGSRQQKRMTGFFSDYPAVLKDILENRNLKYYDEAVQYLYQERIQEKMIPFVNIRSDIIELLENLRNNNIKIGLISNCTEEEVRYWHGSMLAQYFDKIIFSYEVGIAKPDVKIYQLACEGLSVTPEETIFVGDGGSNELDGANSAGLRVYHAIWFNTYVESNYKKIDKPKEIIKEI</sequence>
<gene>
    <name evidence="2" type="ORF">NV381_17910</name>
</gene>
<dbReference type="Gene3D" id="3.40.50.1000">
    <property type="entry name" value="HAD superfamily/HAD-like"/>
    <property type="match status" value="1"/>
</dbReference>
<dbReference type="InterPro" id="IPR051540">
    <property type="entry name" value="S-2-haloacid_dehalogenase"/>
</dbReference>
<dbReference type="PANTHER" id="PTHR43316:SF3">
    <property type="entry name" value="HALOACID DEHALOGENASE, TYPE II (AFU_ORTHOLOGUE AFUA_2G07750)-RELATED"/>
    <property type="match status" value="1"/>
</dbReference>
<protein>
    <submittedName>
        <fullName evidence="2">HAD family hydrolase</fullName>
    </submittedName>
</protein>
<keyword evidence="3" id="KW-1185">Reference proteome</keyword>
<dbReference type="GO" id="GO:0016787">
    <property type="term" value="F:hydrolase activity"/>
    <property type="evidence" value="ECO:0007669"/>
    <property type="project" value="UniProtKB-KW"/>
</dbReference>
<keyword evidence="1 2" id="KW-0378">Hydrolase</keyword>
<dbReference type="SFLD" id="SFLDG01129">
    <property type="entry name" value="C1.5:_HAD__Beta-PGM__Phosphata"/>
    <property type="match status" value="1"/>
</dbReference>
<dbReference type="NCBIfam" id="TIGR01549">
    <property type="entry name" value="HAD-SF-IA-v1"/>
    <property type="match status" value="1"/>
</dbReference>
<name>A0ABT1YIR5_9BACL</name>
<dbReference type="RefSeq" id="WP_258214663.1">
    <property type="nucleotide sequence ID" value="NZ_JANQBD010000012.1"/>
</dbReference>
<proteinExistence type="predicted"/>
<accession>A0ABT1YIR5</accession>
<reference evidence="2 3" key="1">
    <citation type="submission" date="2022-08" db="EMBL/GenBank/DDBJ databases">
        <title>Paenibacillus endoradicis sp. nov., Paenibacillus radicibacter sp. nov and Paenibacillus pararadicis sp. nov., three cold-adapted plant growth-promoting bacteria isolated from root of Larix gmelinii in Great Khingan.</title>
        <authorList>
            <person name="Xue H."/>
        </authorList>
    </citation>
    <scope>NUCLEOTIDE SEQUENCE [LARGE SCALE GENOMIC DNA]</scope>
    <source>
        <strain evidence="2 3">N5-1-1-5</strain>
    </source>
</reference>
<dbReference type="PANTHER" id="PTHR43316">
    <property type="entry name" value="HYDROLASE, HALOACID DELAHOGENASE-RELATED"/>
    <property type="match status" value="1"/>
</dbReference>
<comment type="caution">
    <text evidence="2">The sequence shown here is derived from an EMBL/GenBank/DDBJ whole genome shotgun (WGS) entry which is preliminary data.</text>
</comment>
<organism evidence="2 3">
    <name type="scientific">Paenibacillus radicis</name>
    <name type="common">ex Xue et al. 2023</name>
    <dbReference type="NCBI Taxonomy" id="2972489"/>
    <lineage>
        <taxon>Bacteria</taxon>
        <taxon>Bacillati</taxon>
        <taxon>Bacillota</taxon>
        <taxon>Bacilli</taxon>
        <taxon>Bacillales</taxon>
        <taxon>Paenibacillaceae</taxon>
        <taxon>Paenibacillus</taxon>
    </lineage>
</organism>
<dbReference type="InterPro" id="IPR006439">
    <property type="entry name" value="HAD-SF_hydro_IA"/>
</dbReference>
<dbReference type="SFLD" id="SFLDS00003">
    <property type="entry name" value="Haloacid_Dehalogenase"/>
    <property type="match status" value="1"/>
</dbReference>
<evidence type="ECO:0000313" key="2">
    <source>
        <dbReference type="EMBL" id="MCR8633079.1"/>
    </source>
</evidence>
<evidence type="ECO:0000256" key="1">
    <source>
        <dbReference type="ARBA" id="ARBA00022801"/>
    </source>
</evidence>
<dbReference type="NCBIfam" id="TIGR01509">
    <property type="entry name" value="HAD-SF-IA-v3"/>
    <property type="match status" value="1"/>
</dbReference>